<evidence type="ECO:0000256" key="3">
    <source>
        <dbReference type="ARBA" id="ARBA00004496"/>
    </source>
</evidence>
<feature type="transmembrane region" description="Helical" evidence="18">
    <location>
        <begin position="134"/>
        <end position="154"/>
    </location>
</feature>
<evidence type="ECO:0000256" key="12">
    <source>
        <dbReference type="ARBA" id="ARBA00023012"/>
    </source>
</evidence>
<keyword evidence="8" id="KW-0808">Transferase</keyword>
<keyword evidence="16" id="KW-0175">Coiled coil</keyword>
<evidence type="ECO:0000256" key="14">
    <source>
        <dbReference type="ARBA" id="ARBA00024827"/>
    </source>
</evidence>
<keyword evidence="6" id="KW-0004">4Fe-4S</keyword>
<evidence type="ECO:0000256" key="7">
    <source>
        <dbReference type="ARBA" id="ARBA00022490"/>
    </source>
</evidence>
<comment type="catalytic activity">
    <reaction evidence="1">
        <text>ATP + protein L-histidine = ADP + protein N-phospho-L-histidine.</text>
        <dbReference type="EC" id="2.7.13.3"/>
    </reaction>
</comment>
<evidence type="ECO:0000256" key="8">
    <source>
        <dbReference type="ARBA" id="ARBA00022679"/>
    </source>
</evidence>
<dbReference type="EC" id="2.7.13.3" evidence="4"/>
<dbReference type="InterPro" id="IPR005467">
    <property type="entry name" value="His_kinase_dom"/>
</dbReference>
<keyword evidence="18" id="KW-0812">Transmembrane</keyword>
<gene>
    <name evidence="20" type="ORF">WM41_2234</name>
</gene>
<dbReference type="Pfam" id="PF07730">
    <property type="entry name" value="HisKA_3"/>
    <property type="match status" value="1"/>
</dbReference>
<feature type="transmembrane region" description="Helical" evidence="18">
    <location>
        <begin position="108"/>
        <end position="127"/>
    </location>
</feature>
<dbReference type="PANTHER" id="PTHR24421:SF62">
    <property type="entry name" value="SENSORY TRANSDUCTION HISTIDINE KINASE"/>
    <property type="match status" value="1"/>
</dbReference>
<feature type="coiled-coil region" evidence="16">
    <location>
        <begin position="165"/>
        <end position="192"/>
    </location>
</feature>
<feature type="region of interest" description="Disordered" evidence="17">
    <location>
        <begin position="359"/>
        <end position="389"/>
    </location>
</feature>
<feature type="transmembrane region" description="Helical" evidence="18">
    <location>
        <begin position="46"/>
        <end position="63"/>
    </location>
</feature>
<keyword evidence="11" id="KW-0408">Iron</keyword>
<dbReference type="InterPro" id="IPR004358">
    <property type="entry name" value="Sig_transdc_His_kin-like_C"/>
</dbReference>
<comment type="function">
    <text evidence="14">Member of the two-component regulatory system NreB/NreC involved in the control of dissimilatory nitrate/nitrite reduction in response to oxygen. NreB functions as a direct oxygen sensor histidine kinase which is autophosphorylated, in the absence of oxygen, probably at the conserved histidine residue, and transfers its phosphate group probably to a conserved aspartate residue of NreC. NreB/NreC activates the expression of the nitrate (narGHJI) and nitrite (nir) reductase operons, as well as the putative nitrate transporter gene narT.</text>
</comment>
<sequence length="389" mass="41823">MAVNDVKQRSPQTFHKRLSPWRAGLHVMFAFLLLFGLLRAGLDGRLDARALGLAVGLAVVYALRRVLPRALWLVGLCVLWCGLMVHAQDFMWLEFPLVFAFLSSLPRWPGIACSALLWALAAFLPAWQHPAEWTIAAAIGPFIGTAFAIGAFHAGRMVQAEAAHHAEVARQLRATQAELAASEHQAGRLEERERLSREIHDTVAQGLSSIVLLSRAAQKDPSPETLALIEKVASENLSEARRFVSELASPAASLEEALQQVVDSAAAQAAALGKNTVIDLVVSGECTVPEAHHQDLLRAAQEGLNNMLKHSGARRAVVTLGCFEGETTLDIVDDGEGMDPASPSQGGFGLRGLRQRVESHGGTLTVESSPGEGTALAIRMPQKVEDQDA</sequence>
<dbReference type="EMBL" id="LTEB01000041">
    <property type="protein sequence ID" value="KXU16995.1"/>
    <property type="molecule type" value="Genomic_DNA"/>
</dbReference>
<dbReference type="InterPro" id="IPR036890">
    <property type="entry name" value="HATPase_C_sf"/>
</dbReference>
<keyword evidence="18" id="KW-1133">Transmembrane helix</keyword>
<dbReference type="Gene3D" id="3.30.565.10">
    <property type="entry name" value="Histidine kinase-like ATPase, C-terminal domain"/>
    <property type="match status" value="1"/>
</dbReference>
<evidence type="ECO:0000256" key="2">
    <source>
        <dbReference type="ARBA" id="ARBA00001966"/>
    </source>
</evidence>
<organism evidence="20 21">
    <name type="scientific">Corynebacterium simulans</name>
    <dbReference type="NCBI Taxonomy" id="146827"/>
    <lineage>
        <taxon>Bacteria</taxon>
        <taxon>Bacillati</taxon>
        <taxon>Actinomycetota</taxon>
        <taxon>Actinomycetes</taxon>
        <taxon>Mycobacteriales</taxon>
        <taxon>Corynebacteriaceae</taxon>
        <taxon>Corynebacterium</taxon>
    </lineage>
</organism>
<keyword evidence="10" id="KW-0418">Kinase</keyword>
<dbReference type="Gene3D" id="1.20.5.1930">
    <property type="match status" value="1"/>
</dbReference>
<keyword evidence="13" id="KW-0411">Iron-sulfur</keyword>
<evidence type="ECO:0000256" key="11">
    <source>
        <dbReference type="ARBA" id="ARBA00023004"/>
    </source>
</evidence>
<comment type="caution">
    <text evidence="20">The sequence shown here is derived from an EMBL/GenBank/DDBJ whole genome shotgun (WGS) entry which is preliminary data.</text>
</comment>
<keyword evidence="21" id="KW-1185">Reference proteome</keyword>
<evidence type="ECO:0000256" key="1">
    <source>
        <dbReference type="ARBA" id="ARBA00000085"/>
    </source>
</evidence>
<dbReference type="SUPFAM" id="SSF55874">
    <property type="entry name" value="ATPase domain of HSP90 chaperone/DNA topoisomerase II/histidine kinase"/>
    <property type="match status" value="1"/>
</dbReference>
<evidence type="ECO:0000313" key="21">
    <source>
        <dbReference type="Proteomes" id="UP000070339"/>
    </source>
</evidence>
<dbReference type="Pfam" id="PF02518">
    <property type="entry name" value="HATPase_c"/>
    <property type="match status" value="1"/>
</dbReference>
<evidence type="ECO:0000313" key="20">
    <source>
        <dbReference type="EMBL" id="KXU16995.1"/>
    </source>
</evidence>
<evidence type="ECO:0000256" key="4">
    <source>
        <dbReference type="ARBA" id="ARBA00012438"/>
    </source>
</evidence>
<comment type="cofactor">
    <cofactor evidence="2">
        <name>[4Fe-4S] cluster</name>
        <dbReference type="ChEBI" id="CHEBI:49883"/>
    </cofactor>
</comment>
<keyword evidence="7" id="KW-0963">Cytoplasm</keyword>
<evidence type="ECO:0000256" key="10">
    <source>
        <dbReference type="ARBA" id="ARBA00022777"/>
    </source>
</evidence>
<dbReference type="InterPro" id="IPR017205">
    <property type="entry name" value="Sig_transdc_His_kinase_ChrS"/>
</dbReference>
<evidence type="ECO:0000256" key="6">
    <source>
        <dbReference type="ARBA" id="ARBA00022485"/>
    </source>
</evidence>
<dbReference type="PRINTS" id="PR00344">
    <property type="entry name" value="BCTRLSENSOR"/>
</dbReference>
<evidence type="ECO:0000256" key="17">
    <source>
        <dbReference type="SAM" id="MobiDB-lite"/>
    </source>
</evidence>
<dbReference type="RefSeq" id="WP_371326270.1">
    <property type="nucleotide sequence ID" value="NZ_LTEB01000041.1"/>
</dbReference>
<dbReference type="InterPro" id="IPR011712">
    <property type="entry name" value="Sig_transdc_His_kin_sub3_dim/P"/>
</dbReference>
<feature type="transmembrane region" description="Helical" evidence="18">
    <location>
        <begin position="21"/>
        <end position="40"/>
    </location>
</feature>
<accession>A0ABR5V7M5</accession>
<name>A0ABR5V7M5_9CORY</name>
<dbReference type="InterPro" id="IPR003594">
    <property type="entry name" value="HATPase_dom"/>
</dbReference>
<dbReference type="PROSITE" id="PS50109">
    <property type="entry name" value="HIS_KIN"/>
    <property type="match status" value="1"/>
</dbReference>
<evidence type="ECO:0000256" key="18">
    <source>
        <dbReference type="SAM" id="Phobius"/>
    </source>
</evidence>
<evidence type="ECO:0000256" key="16">
    <source>
        <dbReference type="SAM" id="Coils"/>
    </source>
</evidence>
<comment type="subcellular location">
    <subcellularLocation>
        <location evidence="3">Cytoplasm</location>
    </subcellularLocation>
</comment>
<dbReference type="SMART" id="SM00387">
    <property type="entry name" value="HATPase_c"/>
    <property type="match status" value="1"/>
</dbReference>
<proteinExistence type="predicted"/>
<keyword evidence="18" id="KW-0472">Membrane</keyword>
<protein>
    <recommendedName>
        <fullName evidence="5">Oxygen sensor histidine kinase NreB</fullName>
        <ecNumber evidence="4">2.7.13.3</ecNumber>
    </recommendedName>
    <alternativeName>
        <fullName evidence="15">Nitrogen regulation protein B</fullName>
    </alternativeName>
</protein>
<feature type="domain" description="Histidine kinase" evidence="19">
    <location>
        <begin position="194"/>
        <end position="384"/>
    </location>
</feature>
<keyword evidence="12" id="KW-0902">Two-component regulatory system</keyword>
<evidence type="ECO:0000256" key="9">
    <source>
        <dbReference type="ARBA" id="ARBA00022723"/>
    </source>
</evidence>
<feature type="transmembrane region" description="Helical" evidence="18">
    <location>
        <begin position="70"/>
        <end position="88"/>
    </location>
</feature>
<evidence type="ECO:0000256" key="13">
    <source>
        <dbReference type="ARBA" id="ARBA00023014"/>
    </source>
</evidence>
<evidence type="ECO:0000256" key="15">
    <source>
        <dbReference type="ARBA" id="ARBA00030800"/>
    </source>
</evidence>
<dbReference type="InterPro" id="IPR050482">
    <property type="entry name" value="Sensor_HK_TwoCompSys"/>
</dbReference>
<dbReference type="CDD" id="cd16917">
    <property type="entry name" value="HATPase_UhpB-NarQ-NarX-like"/>
    <property type="match status" value="1"/>
</dbReference>
<dbReference type="Proteomes" id="UP000070339">
    <property type="component" value="Unassembled WGS sequence"/>
</dbReference>
<dbReference type="PANTHER" id="PTHR24421">
    <property type="entry name" value="NITRATE/NITRITE SENSOR PROTEIN NARX-RELATED"/>
    <property type="match status" value="1"/>
</dbReference>
<keyword evidence="9" id="KW-0479">Metal-binding</keyword>
<reference evidence="20 21" key="1">
    <citation type="journal article" date="2016" name="Int. J. Syst. Evol. Microbiol.">
        <title>Resolving the Complexity of Human Skin Metagenomes Using Single-Molecule Sequencing.</title>
        <authorList>
            <consortium name="NISC Comparative Sequencing Program"/>
            <person name="Tsai Y.C."/>
            <person name="Conlan S."/>
            <person name="Deming C."/>
            <person name="Segre J.A."/>
            <person name="Kong H.H."/>
            <person name="Korlach J."/>
            <person name="Oh J."/>
        </authorList>
    </citation>
    <scope>NUCLEOTIDE SEQUENCE [LARGE SCALE GENOMIC DNA]</scope>
    <source>
        <strain evidence="20 21">1B08</strain>
    </source>
</reference>
<evidence type="ECO:0000259" key="19">
    <source>
        <dbReference type="PROSITE" id="PS50109"/>
    </source>
</evidence>
<dbReference type="PIRSF" id="PIRSF037434">
    <property type="entry name" value="STHK_ChrS"/>
    <property type="match status" value="1"/>
</dbReference>
<evidence type="ECO:0000256" key="5">
    <source>
        <dbReference type="ARBA" id="ARBA00017322"/>
    </source>
</evidence>